<organism evidence="3 4">
    <name type="scientific">Lachnellula cervina</name>
    <dbReference type="NCBI Taxonomy" id="1316786"/>
    <lineage>
        <taxon>Eukaryota</taxon>
        <taxon>Fungi</taxon>
        <taxon>Dikarya</taxon>
        <taxon>Ascomycota</taxon>
        <taxon>Pezizomycotina</taxon>
        <taxon>Leotiomycetes</taxon>
        <taxon>Helotiales</taxon>
        <taxon>Lachnaceae</taxon>
        <taxon>Lachnellula</taxon>
    </lineage>
</organism>
<feature type="region of interest" description="Disordered" evidence="1">
    <location>
        <begin position="181"/>
        <end position="212"/>
    </location>
</feature>
<evidence type="ECO:0000256" key="1">
    <source>
        <dbReference type="SAM" id="MobiDB-lite"/>
    </source>
</evidence>
<dbReference type="Proteomes" id="UP000481288">
    <property type="component" value="Unassembled WGS sequence"/>
</dbReference>
<protein>
    <submittedName>
        <fullName evidence="3">Galactose/lactose metabolism regulatory protein GAL80</fullName>
    </submittedName>
</protein>
<dbReference type="OrthoDB" id="446809at2759"/>
<gene>
    <name evidence="3" type="primary">GAL80_0</name>
    <name evidence="3" type="ORF">LCER1_G000765</name>
</gene>
<keyword evidence="4" id="KW-1185">Reference proteome</keyword>
<reference evidence="3 4" key="1">
    <citation type="submission" date="2018-05" db="EMBL/GenBank/DDBJ databases">
        <title>Whole genome sequencing for identification of molecular markers to develop diagnostic detection tools for the regulated plant pathogen Lachnellula willkommii.</title>
        <authorList>
            <person name="Giroux E."/>
            <person name="Bilodeau G."/>
        </authorList>
    </citation>
    <scope>NUCLEOTIDE SEQUENCE [LARGE SCALE GENOMIC DNA]</scope>
    <source>
        <strain evidence="3 4">CBS 625.97</strain>
    </source>
</reference>
<dbReference type="InterPro" id="IPR036291">
    <property type="entry name" value="NAD(P)-bd_dom_sf"/>
</dbReference>
<proteinExistence type="predicted"/>
<evidence type="ECO:0000313" key="3">
    <source>
        <dbReference type="EMBL" id="TVY59135.1"/>
    </source>
</evidence>
<name>A0A7D8UWF9_9HELO</name>
<sequence>MAPTRVGFIGLSQTGWAPKAHLPYLQSSPDYEIVAICNSSVESSQASIKAYGLPASVKAYANPQDIANDKSIDLVVCSVRVDRHLATISPSLRAGKDVLVEWPLGKNLAEAEELLRLKNEGGVKNAVVDLQARQAPIVKKVKELVDGGVIGRVLSTTWTGAAGLGGASVVEAFQLRLLHRPQNNPRQPPSHNQAHRQRHGPKDPQPRAPQDIRRHHLPNRHALLLLNPHLIIPAWRAPFKGQPGLDWRIAGSDGEIRVSAGGPFLQMGFPDMKIEVHDHASDEVRDVAFEEEFAALELPARNVASVYKELRAGRNNCSFEDAVERHRLIKEIYKDSGIDA</sequence>
<dbReference type="Gene3D" id="3.30.360.10">
    <property type="entry name" value="Dihydrodipicolinate Reductase, domain 2"/>
    <property type="match status" value="1"/>
</dbReference>
<feature type="domain" description="Gfo/Idh/MocA-like oxidoreductase N-terminal" evidence="2">
    <location>
        <begin position="5"/>
        <end position="124"/>
    </location>
</feature>
<dbReference type="GO" id="GO:0000166">
    <property type="term" value="F:nucleotide binding"/>
    <property type="evidence" value="ECO:0007669"/>
    <property type="project" value="InterPro"/>
</dbReference>
<accession>A0A7D8UWF9</accession>
<evidence type="ECO:0000259" key="2">
    <source>
        <dbReference type="Pfam" id="PF01408"/>
    </source>
</evidence>
<evidence type="ECO:0000313" key="4">
    <source>
        <dbReference type="Proteomes" id="UP000481288"/>
    </source>
</evidence>
<dbReference type="EMBL" id="QGMG01000012">
    <property type="protein sequence ID" value="TVY59135.1"/>
    <property type="molecule type" value="Genomic_DNA"/>
</dbReference>
<dbReference type="InterPro" id="IPR051317">
    <property type="entry name" value="Gfo/Idh/MocA_oxidoreduct"/>
</dbReference>
<comment type="caution">
    <text evidence="3">The sequence shown here is derived from an EMBL/GenBank/DDBJ whole genome shotgun (WGS) entry which is preliminary data.</text>
</comment>
<dbReference type="Pfam" id="PF01408">
    <property type="entry name" value="GFO_IDH_MocA"/>
    <property type="match status" value="1"/>
</dbReference>
<dbReference type="InterPro" id="IPR000683">
    <property type="entry name" value="Gfo/Idh/MocA-like_OxRdtase_N"/>
</dbReference>
<dbReference type="PANTHER" id="PTHR43708:SF1">
    <property type="entry name" value="GALACTOSE_LACTOSE METABOLISM REGULATORY PROTEIN GAL80"/>
    <property type="match status" value="1"/>
</dbReference>
<feature type="compositionally biased region" description="Polar residues" evidence="1">
    <location>
        <begin position="181"/>
        <end position="192"/>
    </location>
</feature>
<dbReference type="PANTHER" id="PTHR43708">
    <property type="entry name" value="CONSERVED EXPRESSED OXIDOREDUCTASE (EUROFUNG)"/>
    <property type="match status" value="1"/>
</dbReference>
<dbReference type="Gene3D" id="3.40.50.720">
    <property type="entry name" value="NAD(P)-binding Rossmann-like Domain"/>
    <property type="match status" value="1"/>
</dbReference>
<dbReference type="SUPFAM" id="SSF51735">
    <property type="entry name" value="NAD(P)-binding Rossmann-fold domains"/>
    <property type="match status" value="1"/>
</dbReference>
<dbReference type="AlphaFoldDB" id="A0A7D8UWF9"/>